<keyword evidence="1" id="KW-1133">Transmembrane helix</keyword>
<feature type="transmembrane region" description="Helical" evidence="1">
    <location>
        <begin position="272"/>
        <end position="288"/>
    </location>
</feature>
<dbReference type="OrthoDB" id="9797953at2"/>
<dbReference type="PANTHER" id="PTHR23537:SF1">
    <property type="entry name" value="SUGAR TRANSPORTER"/>
    <property type="match status" value="1"/>
</dbReference>
<name>A0A1I2B3B3_9BURK</name>
<dbReference type="SUPFAM" id="SSF103473">
    <property type="entry name" value="MFS general substrate transporter"/>
    <property type="match status" value="1"/>
</dbReference>
<keyword evidence="1" id="KW-0472">Membrane</keyword>
<feature type="transmembrane region" description="Helical" evidence="1">
    <location>
        <begin position="23"/>
        <end position="44"/>
    </location>
</feature>
<feature type="transmembrane region" description="Helical" evidence="1">
    <location>
        <begin position="99"/>
        <end position="118"/>
    </location>
</feature>
<dbReference type="InterPro" id="IPR010645">
    <property type="entry name" value="MFS_4"/>
</dbReference>
<feature type="transmembrane region" description="Helical" evidence="1">
    <location>
        <begin position="240"/>
        <end position="260"/>
    </location>
</feature>
<dbReference type="Gene3D" id="1.20.1250.20">
    <property type="entry name" value="MFS general substrate transporter like domains"/>
    <property type="match status" value="1"/>
</dbReference>
<gene>
    <name evidence="2" type="ORF">SAMN04489711_102393</name>
</gene>
<evidence type="ECO:0000313" key="2">
    <source>
        <dbReference type="EMBL" id="SFE50661.1"/>
    </source>
</evidence>
<accession>A0A1I2B3B3</accession>
<dbReference type="STRING" id="1177982.SAMN04489711_102393"/>
<dbReference type="Proteomes" id="UP000199119">
    <property type="component" value="Unassembled WGS sequence"/>
</dbReference>
<feature type="transmembrane region" description="Helical" evidence="1">
    <location>
        <begin position="186"/>
        <end position="207"/>
    </location>
</feature>
<feature type="transmembrane region" description="Helical" evidence="1">
    <location>
        <begin position="300"/>
        <end position="319"/>
    </location>
</feature>
<feature type="transmembrane region" description="Helical" evidence="1">
    <location>
        <begin position="351"/>
        <end position="371"/>
    </location>
</feature>
<dbReference type="Pfam" id="PF06779">
    <property type="entry name" value="MFS_4"/>
    <property type="match status" value="1"/>
</dbReference>
<dbReference type="InterPro" id="IPR036259">
    <property type="entry name" value="MFS_trans_sf"/>
</dbReference>
<reference evidence="3" key="1">
    <citation type="submission" date="2016-10" db="EMBL/GenBank/DDBJ databases">
        <authorList>
            <person name="Varghese N."/>
            <person name="Submissions S."/>
        </authorList>
    </citation>
    <scope>NUCLEOTIDE SEQUENCE [LARGE SCALE GENOMIC DNA]</scope>
    <source>
        <strain evidence="3">DSM 27981</strain>
    </source>
</reference>
<organism evidence="2 3">
    <name type="scientific">Paracidovorax wautersii</name>
    <dbReference type="NCBI Taxonomy" id="1177982"/>
    <lineage>
        <taxon>Bacteria</taxon>
        <taxon>Pseudomonadati</taxon>
        <taxon>Pseudomonadota</taxon>
        <taxon>Betaproteobacteria</taxon>
        <taxon>Burkholderiales</taxon>
        <taxon>Comamonadaceae</taxon>
        <taxon>Paracidovorax</taxon>
    </lineage>
</organism>
<keyword evidence="3" id="KW-1185">Reference proteome</keyword>
<keyword evidence="1" id="KW-0812">Transmembrane</keyword>
<dbReference type="RefSeq" id="WP_092937965.1">
    <property type="nucleotide sequence ID" value="NZ_FONX01000002.1"/>
</dbReference>
<proteinExistence type="predicted"/>
<sequence length="422" mass="42791">MSTDSAPSGPEAATPPALAHRPLAIALAGMAALGAAMGIGRFAFTPLLPMMLRDGVLTLADGSWLATVNYVGYLIGALACMALPWLAPRTARAWQGAPLTRWGLAATVLLTCGMALPVAGAWPWLRAAAGAASAVVFLNVSSWCMARLVASGQAALGGLIFCGPGLGIVLTGLSASAMVSAHWPAAAGWAAFGLLCAVLCALVWPVVRGPAQQAGMASAAMPLPRPAPAGGRSARALLTLAYGLAGLGYIVTATFLPVIARGVLPAGSPWPDLFWPVFGAGVALGAALSTRTPAGWDRRWLLAGCYALQALAIGLGLVWPGAAGFALGSLLLGLPFTAITFYALQEARRIWPAAGDSFAGLLTVAYGLGQIAGPPLVAWALHHAATPQQGFAQGLAMAAGALVLGACVLGAMVRRWPLREAN</sequence>
<evidence type="ECO:0000256" key="1">
    <source>
        <dbReference type="SAM" id="Phobius"/>
    </source>
</evidence>
<feature type="transmembrane region" description="Helical" evidence="1">
    <location>
        <begin position="391"/>
        <end position="413"/>
    </location>
</feature>
<dbReference type="EMBL" id="FONX01000002">
    <property type="protein sequence ID" value="SFE50661.1"/>
    <property type="molecule type" value="Genomic_DNA"/>
</dbReference>
<protein>
    <submittedName>
        <fullName evidence="2">Predicted arabinose efflux permease, MFS family</fullName>
    </submittedName>
</protein>
<feature type="transmembrane region" description="Helical" evidence="1">
    <location>
        <begin position="325"/>
        <end position="344"/>
    </location>
</feature>
<feature type="transmembrane region" description="Helical" evidence="1">
    <location>
        <begin position="64"/>
        <end position="87"/>
    </location>
</feature>
<feature type="transmembrane region" description="Helical" evidence="1">
    <location>
        <begin position="158"/>
        <end position="180"/>
    </location>
</feature>
<evidence type="ECO:0000313" key="3">
    <source>
        <dbReference type="Proteomes" id="UP000199119"/>
    </source>
</evidence>
<dbReference type="GO" id="GO:0005886">
    <property type="term" value="C:plasma membrane"/>
    <property type="evidence" value="ECO:0007669"/>
    <property type="project" value="TreeGrafter"/>
</dbReference>
<dbReference type="AlphaFoldDB" id="A0A1I2B3B3"/>
<dbReference type="PANTHER" id="PTHR23537">
    <property type="match status" value="1"/>
</dbReference>